<dbReference type="Proteomes" id="UP000719766">
    <property type="component" value="Unassembled WGS sequence"/>
</dbReference>
<keyword evidence="2" id="KW-1185">Reference proteome</keyword>
<reference evidence="1" key="1">
    <citation type="journal article" date="2020" name="New Phytol.">
        <title>Comparative genomics reveals dynamic genome evolution in host specialist ectomycorrhizal fungi.</title>
        <authorList>
            <person name="Lofgren L.A."/>
            <person name="Nguyen N.H."/>
            <person name="Vilgalys R."/>
            <person name="Ruytinx J."/>
            <person name="Liao H.L."/>
            <person name="Branco S."/>
            <person name="Kuo A."/>
            <person name="LaButti K."/>
            <person name="Lipzen A."/>
            <person name="Andreopoulos W."/>
            <person name="Pangilinan J."/>
            <person name="Riley R."/>
            <person name="Hundley H."/>
            <person name="Na H."/>
            <person name="Barry K."/>
            <person name="Grigoriev I.V."/>
            <person name="Stajich J.E."/>
            <person name="Kennedy P.G."/>
        </authorList>
    </citation>
    <scope>NUCLEOTIDE SEQUENCE</scope>
    <source>
        <strain evidence="1">S12</strain>
    </source>
</reference>
<feature type="non-terminal residue" evidence="1">
    <location>
        <position position="140"/>
    </location>
</feature>
<dbReference type="AlphaFoldDB" id="A0A9P7AQY8"/>
<evidence type="ECO:0000313" key="2">
    <source>
        <dbReference type="Proteomes" id="UP000719766"/>
    </source>
</evidence>
<dbReference type="GeneID" id="64589966"/>
<comment type="caution">
    <text evidence="1">The sequence shown here is derived from an EMBL/GenBank/DDBJ whole genome shotgun (WGS) entry which is preliminary data.</text>
</comment>
<dbReference type="EMBL" id="JABBWE010000025">
    <property type="protein sequence ID" value="KAG1794547.1"/>
    <property type="molecule type" value="Genomic_DNA"/>
</dbReference>
<evidence type="ECO:0000313" key="1">
    <source>
        <dbReference type="EMBL" id="KAG1794547.1"/>
    </source>
</evidence>
<sequence length="140" mass="15392">VPRPPISIRNHIIQPSRSHKFLGVIVDDELTFKEHATYALAKGTRYTMACQRMTRATKGVHGRLLKKLYEGVVIPKMLYAADIWCSGLVAKGRGKKNAGRGARGFASKMARVQRMATTMITGGMRTSATDLLDAHADILP</sequence>
<name>A0A9P7AQY8_9AGAM</name>
<organism evidence="1 2">
    <name type="scientific">Suillus plorans</name>
    <dbReference type="NCBI Taxonomy" id="116603"/>
    <lineage>
        <taxon>Eukaryota</taxon>
        <taxon>Fungi</taxon>
        <taxon>Dikarya</taxon>
        <taxon>Basidiomycota</taxon>
        <taxon>Agaricomycotina</taxon>
        <taxon>Agaricomycetes</taxon>
        <taxon>Agaricomycetidae</taxon>
        <taxon>Boletales</taxon>
        <taxon>Suillineae</taxon>
        <taxon>Suillaceae</taxon>
        <taxon>Suillus</taxon>
    </lineage>
</organism>
<dbReference type="OrthoDB" id="3261222at2759"/>
<gene>
    <name evidence="1" type="ORF">HD556DRAFT_1192358</name>
</gene>
<dbReference type="RefSeq" id="XP_041160658.1">
    <property type="nucleotide sequence ID" value="XM_041296202.1"/>
</dbReference>
<proteinExistence type="predicted"/>
<protein>
    <submittedName>
        <fullName evidence="1">Uncharacterized protein</fullName>
    </submittedName>
</protein>
<accession>A0A9P7AQY8</accession>
<feature type="non-terminal residue" evidence="1">
    <location>
        <position position="1"/>
    </location>
</feature>